<dbReference type="Proteomes" id="UP000823399">
    <property type="component" value="Unassembled WGS sequence"/>
</dbReference>
<dbReference type="GeneID" id="64704426"/>
<feature type="compositionally biased region" description="Acidic residues" evidence="1">
    <location>
        <begin position="166"/>
        <end position="177"/>
    </location>
</feature>
<feature type="compositionally biased region" description="Acidic residues" evidence="1">
    <location>
        <begin position="212"/>
        <end position="233"/>
    </location>
</feature>
<comment type="caution">
    <text evidence="3">The sequence shown here is derived from an EMBL/GenBank/DDBJ whole genome shotgun (WGS) entry which is preliminary data.</text>
</comment>
<dbReference type="RefSeq" id="XP_041287778.1">
    <property type="nucleotide sequence ID" value="XM_041442167.1"/>
</dbReference>
<protein>
    <recommendedName>
        <fullName evidence="2">DUF6532 domain-containing protein</fullName>
    </recommendedName>
</protein>
<evidence type="ECO:0000313" key="4">
    <source>
        <dbReference type="Proteomes" id="UP000823399"/>
    </source>
</evidence>
<dbReference type="AlphaFoldDB" id="A0A9P7EXW4"/>
<dbReference type="Pfam" id="PF20149">
    <property type="entry name" value="DUF6532"/>
    <property type="match status" value="1"/>
</dbReference>
<feature type="region of interest" description="Disordered" evidence="1">
    <location>
        <begin position="1"/>
        <end position="28"/>
    </location>
</feature>
<dbReference type="InterPro" id="IPR045341">
    <property type="entry name" value="DUF6532"/>
</dbReference>
<keyword evidence="4" id="KW-1185">Reference proteome</keyword>
<organism evidence="3 4">
    <name type="scientific">Suillus discolor</name>
    <dbReference type="NCBI Taxonomy" id="1912936"/>
    <lineage>
        <taxon>Eukaryota</taxon>
        <taxon>Fungi</taxon>
        <taxon>Dikarya</taxon>
        <taxon>Basidiomycota</taxon>
        <taxon>Agaricomycotina</taxon>
        <taxon>Agaricomycetes</taxon>
        <taxon>Agaricomycetidae</taxon>
        <taxon>Boletales</taxon>
        <taxon>Suillineae</taxon>
        <taxon>Suillaceae</taxon>
        <taxon>Suillus</taxon>
    </lineage>
</organism>
<evidence type="ECO:0000313" key="3">
    <source>
        <dbReference type="EMBL" id="KAG2095263.1"/>
    </source>
</evidence>
<sequence>MAVEQMAQCAGPGPLVRAKPKPHPATKAVTAPTANLNKTHKPYEIYNVARTYQSYTICTAVGTSPASQDTNTQRKKYPGLKLTFKDGVNASRKVSNNDVASLSETRVGSAVDNGKFRKSLGSESSKLAEGAGVGKWARGVVSKSQVKPSAPPSARASVIAHNYAEGFEDDDPPEDHDDSIPTSWGGLGIVHISQTTDEPRGRKRGLSTALTDDLEPEEQREMEEDQDADEDVQEDVDMTDQQGDIEVCEVSNSRLTTSMSVSVMEIATDDQTPKYIKTENGCAPLRLNQKRVKPKNSHLPSGAQNSTFRSVFIPTKFSDILDDISLVVDPTAGNFQYDDGCNLAFTLVSQRISEWRGNFGSTAISILMTFFASTDEYNTKEAQKAYTEYQLEDSRFVYEDPDSEDLPGAFLSEFILHIFAVQLNATQGCQIIDLLDFELPGHATALALTTAAMSFASPLQKLLIYHLQAECALILARNDLIVEDTSDQGKHKVMLTLNHATNKMRAALRLRARNHPTISSVHEAYSLQGSRQRQYSQ</sequence>
<dbReference type="EMBL" id="JABBWM010000075">
    <property type="protein sequence ID" value="KAG2095263.1"/>
    <property type="molecule type" value="Genomic_DNA"/>
</dbReference>
<accession>A0A9P7EXW4</accession>
<proteinExistence type="predicted"/>
<feature type="domain" description="DUF6532" evidence="2">
    <location>
        <begin position="345"/>
        <end position="453"/>
    </location>
</feature>
<name>A0A9P7EXW4_9AGAM</name>
<evidence type="ECO:0000256" key="1">
    <source>
        <dbReference type="SAM" id="MobiDB-lite"/>
    </source>
</evidence>
<feature type="region of interest" description="Disordered" evidence="1">
    <location>
        <begin position="165"/>
        <end position="233"/>
    </location>
</feature>
<evidence type="ECO:0000259" key="2">
    <source>
        <dbReference type="Pfam" id="PF20149"/>
    </source>
</evidence>
<gene>
    <name evidence="3" type="ORF">F5147DRAFT_778707</name>
</gene>
<dbReference type="OrthoDB" id="2661585at2759"/>
<reference evidence="3" key="1">
    <citation type="journal article" date="2020" name="New Phytol.">
        <title>Comparative genomics reveals dynamic genome evolution in host specialist ectomycorrhizal fungi.</title>
        <authorList>
            <person name="Lofgren L.A."/>
            <person name="Nguyen N.H."/>
            <person name="Vilgalys R."/>
            <person name="Ruytinx J."/>
            <person name="Liao H.L."/>
            <person name="Branco S."/>
            <person name="Kuo A."/>
            <person name="LaButti K."/>
            <person name="Lipzen A."/>
            <person name="Andreopoulos W."/>
            <person name="Pangilinan J."/>
            <person name="Riley R."/>
            <person name="Hundley H."/>
            <person name="Na H."/>
            <person name="Barry K."/>
            <person name="Grigoriev I.V."/>
            <person name="Stajich J.E."/>
            <person name="Kennedy P.G."/>
        </authorList>
    </citation>
    <scope>NUCLEOTIDE SEQUENCE</scope>
    <source>
        <strain evidence="3">FC423</strain>
    </source>
</reference>